<evidence type="ECO:0000256" key="15">
    <source>
        <dbReference type="SAM" id="SignalP"/>
    </source>
</evidence>
<evidence type="ECO:0000313" key="17">
    <source>
        <dbReference type="Proteomes" id="UP000316270"/>
    </source>
</evidence>
<evidence type="ECO:0000256" key="1">
    <source>
        <dbReference type="ARBA" id="ARBA00003389"/>
    </source>
</evidence>
<evidence type="ECO:0008006" key="18">
    <source>
        <dbReference type="Google" id="ProtNLM"/>
    </source>
</evidence>
<comment type="similarity">
    <text evidence="4">Belongs to the KAR5 family.</text>
</comment>
<accession>A0A517L9K2</accession>
<evidence type="ECO:0000256" key="5">
    <source>
        <dbReference type="ARBA" id="ARBA00022459"/>
    </source>
</evidence>
<dbReference type="PANTHER" id="PTHR28012">
    <property type="entry name" value="NUCLEAR FUSION PROTEIN KAR5"/>
    <property type="match status" value="1"/>
</dbReference>
<keyword evidence="11" id="KW-0325">Glycoprotein</keyword>
<dbReference type="GO" id="GO:0005789">
    <property type="term" value="C:endoplasmic reticulum membrane"/>
    <property type="evidence" value="ECO:0007669"/>
    <property type="project" value="UniProtKB-SubCell"/>
</dbReference>
<evidence type="ECO:0000256" key="4">
    <source>
        <dbReference type="ARBA" id="ARBA00010473"/>
    </source>
</evidence>
<evidence type="ECO:0000256" key="14">
    <source>
        <dbReference type="SAM" id="Phobius"/>
    </source>
</evidence>
<organism evidence="16 17">
    <name type="scientific">Venturia effusa</name>
    <dbReference type="NCBI Taxonomy" id="50376"/>
    <lineage>
        <taxon>Eukaryota</taxon>
        <taxon>Fungi</taxon>
        <taxon>Dikarya</taxon>
        <taxon>Ascomycota</taxon>
        <taxon>Pezizomycotina</taxon>
        <taxon>Dothideomycetes</taxon>
        <taxon>Pleosporomycetidae</taxon>
        <taxon>Venturiales</taxon>
        <taxon>Venturiaceae</taxon>
        <taxon>Venturia</taxon>
    </lineage>
</organism>
<dbReference type="GO" id="GO:0031965">
    <property type="term" value="C:nuclear membrane"/>
    <property type="evidence" value="ECO:0007669"/>
    <property type="project" value="UniProtKB-SubCell"/>
</dbReference>
<keyword evidence="6 14" id="KW-0812">Transmembrane</keyword>
<evidence type="ECO:0000256" key="11">
    <source>
        <dbReference type="ARBA" id="ARBA00023180"/>
    </source>
</evidence>
<feature type="chain" id="PRO_5022183452" description="Karyogamy protein 5" evidence="15">
    <location>
        <begin position="19"/>
        <end position="587"/>
    </location>
</feature>
<dbReference type="Proteomes" id="UP000316270">
    <property type="component" value="Chromosome 7"/>
</dbReference>
<dbReference type="STRING" id="50376.A0A517L9K2"/>
<proteinExistence type="inferred from homology"/>
<name>A0A517L9K2_9PEZI</name>
<evidence type="ECO:0000313" key="16">
    <source>
        <dbReference type="EMBL" id="QDS72305.1"/>
    </source>
</evidence>
<evidence type="ECO:0000256" key="6">
    <source>
        <dbReference type="ARBA" id="ARBA00022692"/>
    </source>
</evidence>
<evidence type="ECO:0000256" key="10">
    <source>
        <dbReference type="ARBA" id="ARBA00023136"/>
    </source>
</evidence>
<dbReference type="GO" id="GO:0048288">
    <property type="term" value="P:nuclear membrane fusion involved in karyogamy"/>
    <property type="evidence" value="ECO:0007669"/>
    <property type="project" value="InterPro"/>
</dbReference>
<evidence type="ECO:0000256" key="3">
    <source>
        <dbReference type="ARBA" id="ARBA00004586"/>
    </source>
</evidence>
<sequence length="587" mass="65050">MMWSRLVFSSSLLGTALASSLAALSIAEIPRPTDLRHDTRLRASLLNGQIYQPDLYAQAITVLDKMDKKPSCHRLATLTLIESCQTLEVSSASEVELFEIRSEFGIRLALCEMEGAANIPPACADFRPGPCSVSMSWGGFFKGHKKMRETSNDNVCYAEVTTTQVQECRRALNGKTQDWMSYSNNMQNLEVVCQASRNAIEQAEILRQFKEAAIVGNDVTETVANTLRQSKDFLSSLQNLQARVLADWEAETIKTRFALGETISNIQATVHSMIETFRQDADDASGSMEKLKHDIQDGQLTTEETTFAVRSLHDSARTHYDEMSVLQVQAWENIGLRASEIGSTLSAVKAGLPDVVDLVQTIVDHFQESSHNISTLHAEMEAKIEQNNEKLIHQDYLIGKFGIGQTLPVDKVVTFAACGVYLLKNIRSWSAILVLIAIVSGFMYQFLASIPFIHLSPIQFKVPSSIDAYSESMTAVLVKVLLVLILMTGVTVAVVLVCKQHRRTAVARDLENMLPRTRTGLRALPFVPHLAVMHKEAQTMKEIRGSAQPVPPSSLECDLDTLRSFRPQPQTDLGHARRDFRAGSAPP</sequence>
<evidence type="ECO:0000256" key="2">
    <source>
        <dbReference type="ARBA" id="ARBA00004126"/>
    </source>
</evidence>
<keyword evidence="17" id="KW-1185">Reference proteome</keyword>
<keyword evidence="5" id="KW-0415">Karyogamy</keyword>
<evidence type="ECO:0000256" key="8">
    <source>
        <dbReference type="ARBA" id="ARBA00022824"/>
    </source>
</evidence>
<evidence type="ECO:0000256" key="9">
    <source>
        <dbReference type="ARBA" id="ARBA00022989"/>
    </source>
</evidence>
<comment type="subcellular location">
    <subcellularLocation>
        <location evidence="3">Endoplasmic reticulum membrane</location>
    </subcellularLocation>
    <subcellularLocation>
        <location evidence="2">Nucleus membrane</location>
    </subcellularLocation>
</comment>
<comment type="function">
    <text evidence="1">Required for nuclear membrane fusion during karyogamy.</text>
</comment>
<keyword evidence="8" id="KW-0256">Endoplasmic reticulum</keyword>
<protein>
    <recommendedName>
        <fullName evidence="18">Karyogamy protein 5</fullName>
    </recommendedName>
</protein>
<feature type="region of interest" description="Disordered" evidence="13">
    <location>
        <begin position="565"/>
        <end position="587"/>
    </location>
</feature>
<keyword evidence="9 14" id="KW-1133">Transmembrane helix</keyword>
<evidence type="ECO:0000256" key="12">
    <source>
        <dbReference type="ARBA" id="ARBA00023242"/>
    </source>
</evidence>
<dbReference type="InterPro" id="IPR007292">
    <property type="entry name" value="Nuclear_fusion_Kar5"/>
</dbReference>
<gene>
    <name evidence="16" type="ORF">FKW77_007442</name>
</gene>
<keyword evidence="10 14" id="KW-0472">Membrane</keyword>
<dbReference type="PANTHER" id="PTHR28012:SF1">
    <property type="entry name" value="NUCLEAR FUSION PROTEIN KAR5"/>
    <property type="match status" value="1"/>
</dbReference>
<evidence type="ECO:0000256" key="7">
    <source>
        <dbReference type="ARBA" id="ARBA00022729"/>
    </source>
</evidence>
<reference evidence="16 17" key="1">
    <citation type="submission" date="2019-07" db="EMBL/GenBank/DDBJ databases">
        <title>Finished genome of Venturia effusa.</title>
        <authorList>
            <person name="Young C.A."/>
            <person name="Cox M.P."/>
            <person name="Ganley A.R.D."/>
            <person name="David W.J."/>
        </authorList>
    </citation>
    <scope>NUCLEOTIDE SEQUENCE [LARGE SCALE GENOMIC DNA]</scope>
    <source>
        <strain evidence="17">albino</strain>
    </source>
</reference>
<feature type="transmembrane region" description="Helical" evidence="14">
    <location>
        <begin position="476"/>
        <end position="497"/>
    </location>
</feature>
<keyword evidence="12" id="KW-0539">Nucleus</keyword>
<keyword evidence="7 15" id="KW-0732">Signal</keyword>
<dbReference type="GO" id="GO:0000742">
    <property type="term" value="P:karyogamy involved in conjugation with cellular fusion"/>
    <property type="evidence" value="ECO:0007669"/>
    <property type="project" value="InterPro"/>
</dbReference>
<feature type="signal peptide" evidence="15">
    <location>
        <begin position="1"/>
        <end position="18"/>
    </location>
</feature>
<dbReference type="EMBL" id="CP042191">
    <property type="protein sequence ID" value="QDS72305.1"/>
    <property type="molecule type" value="Genomic_DNA"/>
</dbReference>
<dbReference type="OrthoDB" id="5311848at2759"/>
<feature type="transmembrane region" description="Helical" evidence="14">
    <location>
        <begin position="429"/>
        <end position="455"/>
    </location>
</feature>
<dbReference type="AlphaFoldDB" id="A0A517L9K2"/>
<evidence type="ECO:0000256" key="13">
    <source>
        <dbReference type="SAM" id="MobiDB-lite"/>
    </source>
</evidence>